<dbReference type="InterPro" id="IPR011990">
    <property type="entry name" value="TPR-like_helical_dom_sf"/>
</dbReference>
<dbReference type="Gene3D" id="1.25.40.10">
    <property type="entry name" value="Tetratricopeptide repeat domain"/>
    <property type="match status" value="3"/>
</dbReference>
<reference evidence="4 5" key="1">
    <citation type="submission" date="2024-02" db="EMBL/GenBank/DDBJ databases">
        <authorList>
            <person name="Chen Y."/>
            <person name="Shah S."/>
            <person name="Dougan E. K."/>
            <person name="Thang M."/>
            <person name="Chan C."/>
        </authorList>
    </citation>
    <scope>NUCLEOTIDE SEQUENCE [LARGE SCALE GENOMIC DNA]</scope>
</reference>
<protein>
    <submittedName>
        <fullName evidence="4">Chloroplastic</fullName>
    </submittedName>
</protein>
<dbReference type="EMBL" id="CAXAMM010039962">
    <property type="protein sequence ID" value="CAK9090243.1"/>
    <property type="molecule type" value="Genomic_DNA"/>
</dbReference>
<dbReference type="NCBIfam" id="TIGR00756">
    <property type="entry name" value="PPR"/>
    <property type="match status" value="1"/>
</dbReference>
<dbReference type="Gene3D" id="3.90.190.10">
    <property type="entry name" value="Protein tyrosine phosphatase superfamily"/>
    <property type="match status" value="1"/>
</dbReference>
<dbReference type="InterPro" id="IPR002885">
    <property type="entry name" value="PPR_rpt"/>
</dbReference>
<accession>A0ABP0QPM4</accession>
<sequence>MDEGSADWALWRQAPRLLTVVLAALPLLEALRLLRALRHHQVETNAFHFTCVIAACGTVSHWWQALQLLQSAEEQEVAPTAVSCAGVLSVCEKATGRWPTCLEIWRSMPKWQVNPSLMALSSAVSACGKGLQWDLALQTFSSGTVHDVVSYSSMISACGESGRWELALEILRKMIQSRTNPNIIAYNAVISAHVKGHQWQRALHLFWILEAKPPSSELSPASRALPRPTVVTFSAAISACDRWWQALQLLTLMFARALSPTTVTFNAAIAAAEKAQEWQVALLLLADMLKQQVLPSVVSFSSAVSACEKSLRWEMALRLMDWMRSESVLANQVTYNSVISACEKGQQWQQAMLSLWSMPKALVDQELRSFGAACAAGARAWRWRVALALAQRGDGMARSGAVEAAAKVRCKGGGGVVDQLGMGQDANSAGCGLSRNWGPSADFREIGACAASGRVVQLPPLLSGIRVWISETAERHRRTSLKLQHEVAELWEALRQYREKAQRDCEAVVSKQDLAKEELLQAFKSRDSTRYLVALEAALEAEVEPQDIPCVYSLHRVSGSFEVHKIDLRRRTFSAQLCFILDYTSSMKTQVQEVKSAVPRIIEAVRQLHLPLTPNARVDLEMSCVAYNDWDEDTFRLGRPVVAIFQGQEIRHAHGEPLLREEDFNLGGEFTRKAEALEAWIDQGLGHGGFVPEELTGALLAASYLPWNAENEMVITDAPCHGKAYSAVAHDVFCDRSTGLTCSGCPEVPLRRLREQGVQVAIFHTGEGPAVSMCEKLCASEPDLIHEKVDPSATAQKLVNLLEGPGQVEPSVEPQELAREGKLKLQPLSYVLKTFSLGQPETPHLDLALAHDMEVEDGDGQKERYKIGLDGLLFLGFPERNPKVVVRRPLDSKLDPLYERRRSLGELVELPRVYAGCGCHELRMWPLRGEGRGEEQDSSVCGCDDCPGYAPLPKMNPFLSCGNQYSAAHGNFQHVISTVVPKNADGTPNPQLSTHQILFEDEHGKEVGAAVQKAKQCILQGAQLLRQALGAKQRTLMHCEWGQNRSGSICCAFAVLYLGWSASAAIRYFREQNLVERHYSGQSPMSNSAFNKLLEEIERDRMQLLSVMGEASPMSPPPQVIAGGPRAESGGIHFFRNAPEMRPQHFQFSVAQ</sequence>
<evidence type="ECO:0000313" key="5">
    <source>
        <dbReference type="Proteomes" id="UP001642464"/>
    </source>
</evidence>
<dbReference type="PANTHER" id="PTHR47447:SF17">
    <property type="entry name" value="OS12G0638900 PROTEIN"/>
    <property type="match status" value="1"/>
</dbReference>
<dbReference type="Pfam" id="PF13041">
    <property type="entry name" value="PPR_2"/>
    <property type="match status" value="2"/>
</dbReference>
<dbReference type="PANTHER" id="PTHR47447">
    <property type="entry name" value="OS03G0856100 PROTEIN"/>
    <property type="match status" value="1"/>
</dbReference>
<dbReference type="Gene3D" id="3.40.50.410">
    <property type="entry name" value="von Willebrand factor, type A domain"/>
    <property type="match status" value="1"/>
</dbReference>
<dbReference type="SUPFAM" id="SSF52799">
    <property type="entry name" value="(Phosphotyrosine protein) phosphatases II"/>
    <property type="match status" value="1"/>
</dbReference>
<dbReference type="InterPro" id="IPR000387">
    <property type="entry name" value="Tyr_Pase_dom"/>
</dbReference>
<dbReference type="PROSITE" id="PS00383">
    <property type="entry name" value="TYR_PHOSPHATASE_1"/>
    <property type="match status" value="1"/>
</dbReference>
<dbReference type="InterPro" id="IPR000340">
    <property type="entry name" value="Dual-sp_phosphatase_cat-dom"/>
</dbReference>
<organism evidence="4 5">
    <name type="scientific">Durusdinium trenchii</name>
    <dbReference type="NCBI Taxonomy" id="1381693"/>
    <lineage>
        <taxon>Eukaryota</taxon>
        <taxon>Sar</taxon>
        <taxon>Alveolata</taxon>
        <taxon>Dinophyceae</taxon>
        <taxon>Suessiales</taxon>
        <taxon>Symbiodiniaceae</taxon>
        <taxon>Durusdinium</taxon>
    </lineage>
</organism>
<dbReference type="InterPro" id="IPR029021">
    <property type="entry name" value="Prot-tyrosine_phosphatase-like"/>
</dbReference>
<feature type="domain" description="Tyrosine specific protein phosphatases" evidence="3">
    <location>
        <begin position="1030"/>
        <end position="1073"/>
    </location>
</feature>
<evidence type="ECO:0000256" key="2">
    <source>
        <dbReference type="PROSITE-ProRule" id="PRU00708"/>
    </source>
</evidence>
<feature type="repeat" description="PPR" evidence="2">
    <location>
        <begin position="147"/>
        <end position="181"/>
    </location>
</feature>
<gene>
    <name evidence="4" type="ORF">SCF082_LOCUS42570</name>
</gene>
<dbReference type="PROSITE" id="PS50056">
    <property type="entry name" value="TYR_PHOSPHATASE_2"/>
    <property type="match status" value="1"/>
</dbReference>
<dbReference type="InterPro" id="IPR036465">
    <property type="entry name" value="vWFA_dom_sf"/>
</dbReference>
<evidence type="ECO:0000313" key="4">
    <source>
        <dbReference type="EMBL" id="CAK9090243.1"/>
    </source>
</evidence>
<evidence type="ECO:0000256" key="1">
    <source>
        <dbReference type="ARBA" id="ARBA00022737"/>
    </source>
</evidence>
<name>A0ABP0QPM4_9DINO</name>
<dbReference type="InterPro" id="IPR016130">
    <property type="entry name" value="Tyr_Pase_AS"/>
</dbReference>
<comment type="caution">
    <text evidence="4">The sequence shown here is derived from an EMBL/GenBank/DDBJ whole genome shotgun (WGS) entry which is preliminary data.</text>
</comment>
<evidence type="ECO:0000259" key="3">
    <source>
        <dbReference type="PROSITE" id="PS50056"/>
    </source>
</evidence>
<dbReference type="Pfam" id="PF00782">
    <property type="entry name" value="DSPc"/>
    <property type="match status" value="1"/>
</dbReference>
<dbReference type="Proteomes" id="UP001642464">
    <property type="component" value="Unassembled WGS sequence"/>
</dbReference>
<proteinExistence type="predicted"/>
<keyword evidence="1" id="KW-0677">Repeat</keyword>
<keyword evidence="5" id="KW-1185">Reference proteome</keyword>
<dbReference type="PROSITE" id="PS51375">
    <property type="entry name" value="PPR"/>
    <property type="match status" value="1"/>
</dbReference>